<dbReference type="InterPro" id="IPR003660">
    <property type="entry name" value="HAMP_dom"/>
</dbReference>
<keyword evidence="8" id="KW-0812">Transmembrane</keyword>
<evidence type="ECO:0000256" key="8">
    <source>
        <dbReference type="SAM" id="Phobius"/>
    </source>
</evidence>
<evidence type="ECO:0000256" key="7">
    <source>
        <dbReference type="SAM" id="Coils"/>
    </source>
</evidence>
<dbReference type="GO" id="GO:0000155">
    <property type="term" value="F:phosphorelay sensor kinase activity"/>
    <property type="evidence" value="ECO:0007669"/>
    <property type="project" value="InterPro"/>
</dbReference>
<name>A0A229UK84_9BACL</name>
<feature type="transmembrane region" description="Helical" evidence="8">
    <location>
        <begin position="20"/>
        <end position="41"/>
    </location>
</feature>
<dbReference type="PANTHER" id="PTHR34220">
    <property type="entry name" value="SENSOR HISTIDINE KINASE YPDA"/>
    <property type="match status" value="1"/>
</dbReference>
<dbReference type="InterPro" id="IPR010559">
    <property type="entry name" value="Sig_transdc_His_kin_internal"/>
</dbReference>
<gene>
    <name evidence="10" type="ORF">CF651_26660</name>
</gene>
<keyword evidence="6 8" id="KW-0472">Membrane</keyword>
<keyword evidence="2" id="KW-1003">Cell membrane</keyword>
<evidence type="ECO:0000256" key="4">
    <source>
        <dbReference type="ARBA" id="ARBA00022679"/>
    </source>
</evidence>
<feature type="coiled-coil region" evidence="7">
    <location>
        <begin position="354"/>
        <end position="381"/>
    </location>
</feature>
<evidence type="ECO:0000256" key="3">
    <source>
        <dbReference type="ARBA" id="ARBA00022553"/>
    </source>
</evidence>
<feature type="domain" description="HAMP" evidence="9">
    <location>
        <begin position="315"/>
        <end position="366"/>
    </location>
</feature>
<dbReference type="Proteomes" id="UP000215509">
    <property type="component" value="Unassembled WGS sequence"/>
</dbReference>
<evidence type="ECO:0000259" key="9">
    <source>
        <dbReference type="PROSITE" id="PS50885"/>
    </source>
</evidence>
<dbReference type="OrthoDB" id="2499756at2"/>
<feature type="transmembrane region" description="Helical" evidence="8">
    <location>
        <begin position="294"/>
        <end position="313"/>
    </location>
</feature>
<evidence type="ECO:0000313" key="11">
    <source>
        <dbReference type="Proteomes" id="UP000215509"/>
    </source>
</evidence>
<proteinExistence type="predicted"/>
<organism evidence="10 11">
    <name type="scientific">Paenibacillus rigui</name>
    <dbReference type="NCBI Taxonomy" id="554312"/>
    <lineage>
        <taxon>Bacteria</taxon>
        <taxon>Bacillati</taxon>
        <taxon>Bacillota</taxon>
        <taxon>Bacilli</taxon>
        <taxon>Bacillales</taxon>
        <taxon>Paenibacillaceae</taxon>
        <taxon>Paenibacillus</taxon>
    </lineage>
</organism>
<evidence type="ECO:0000313" key="10">
    <source>
        <dbReference type="EMBL" id="OXM83309.1"/>
    </source>
</evidence>
<accession>A0A229UK84</accession>
<keyword evidence="7" id="KW-0175">Coiled coil</keyword>
<comment type="caution">
    <text evidence="10">The sequence shown here is derived from an EMBL/GenBank/DDBJ whole genome shotgun (WGS) entry which is preliminary data.</text>
</comment>
<keyword evidence="3" id="KW-0597">Phosphoprotein</keyword>
<keyword evidence="4" id="KW-0808">Transferase</keyword>
<dbReference type="Gene3D" id="3.30.565.10">
    <property type="entry name" value="Histidine kinase-like ATPase, C-terminal domain"/>
    <property type="match status" value="1"/>
</dbReference>
<evidence type="ECO:0000256" key="5">
    <source>
        <dbReference type="ARBA" id="ARBA00022777"/>
    </source>
</evidence>
<protein>
    <submittedName>
        <fullName evidence="10">Sensor with HAMP domain protein</fullName>
    </submittedName>
</protein>
<comment type="subcellular location">
    <subcellularLocation>
        <location evidence="1">Cell membrane</location>
        <topology evidence="1">Multi-pass membrane protein</topology>
    </subcellularLocation>
</comment>
<dbReference type="Pfam" id="PF06580">
    <property type="entry name" value="His_kinase"/>
    <property type="match status" value="1"/>
</dbReference>
<dbReference type="InterPro" id="IPR003594">
    <property type="entry name" value="HATPase_dom"/>
</dbReference>
<sequence length="580" mass="66587">MRERRLMLTNPFKTYRITTVFFFGSALIIALLIGIVIALSYSSTSKQIEHNTSYNQQRLLNEYSKKLNTALIGIEQSSSTAAKNFDLLFGKLNEGDAYERARVQSEIRDQLNYVVFGTSILQSIHVYSNYPFTSDMQGPVTFNALSRLQEEGWYNDIRDTDSAWLPEHTIRSNERDESVISFARKVFNNSNQYYSLMVFNIKVSSFKQLISPEEDASNIALLDAANKLITHSGDGELLSQAAGALDGEMERPSGSLRVGPDFYVWAKSPDSQWTLIEATSWLDMTKGSRELAGVFIWLGATTILLVFLITLLLSHRFMKPMNHLLNAMGEYIPGEKQQLPADYSNEFGRLFQGYRKLTQRIEELYDSLREQHRRQREAELKSLQMMINPHFLYNTLDQINWMAIEARQSKISTMLAEVAGMFRLALSNTDSLVPVREEAAHIECYLKFQKVRWEEGLTYTLDIEEDVKKELMPKIMLQPFIENAFMHGFHGARQAELRVHIYRRDDELRIEITDNGKGLSQDWQTKPRKRGGYGLRNVKERLDTLFGSGYVMEIENGEVSGVRVRLQFPIHRNPSLGEGV</sequence>
<evidence type="ECO:0000256" key="1">
    <source>
        <dbReference type="ARBA" id="ARBA00004651"/>
    </source>
</evidence>
<keyword evidence="8" id="KW-1133">Transmembrane helix</keyword>
<dbReference type="PROSITE" id="PS50885">
    <property type="entry name" value="HAMP"/>
    <property type="match status" value="1"/>
</dbReference>
<dbReference type="SUPFAM" id="SSF55874">
    <property type="entry name" value="ATPase domain of HSP90 chaperone/DNA topoisomerase II/histidine kinase"/>
    <property type="match status" value="1"/>
</dbReference>
<evidence type="ECO:0000256" key="2">
    <source>
        <dbReference type="ARBA" id="ARBA00022475"/>
    </source>
</evidence>
<keyword evidence="11" id="KW-1185">Reference proteome</keyword>
<dbReference type="EMBL" id="NMQW01000049">
    <property type="protein sequence ID" value="OXM83309.1"/>
    <property type="molecule type" value="Genomic_DNA"/>
</dbReference>
<dbReference type="AlphaFoldDB" id="A0A229UK84"/>
<reference evidence="10 11" key="1">
    <citation type="submission" date="2017-07" db="EMBL/GenBank/DDBJ databases">
        <title>Genome sequencing and assembly of Paenibacillus rigui.</title>
        <authorList>
            <person name="Mayilraj S."/>
        </authorList>
    </citation>
    <scope>NUCLEOTIDE SEQUENCE [LARGE SCALE GENOMIC DNA]</scope>
    <source>
        <strain evidence="10 11">JCM 16352</strain>
    </source>
</reference>
<dbReference type="Gene3D" id="6.10.340.10">
    <property type="match status" value="1"/>
</dbReference>
<dbReference type="GO" id="GO:0005886">
    <property type="term" value="C:plasma membrane"/>
    <property type="evidence" value="ECO:0007669"/>
    <property type="project" value="UniProtKB-SubCell"/>
</dbReference>
<dbReference type="InterPro" id="IPR050640">
    <property type="entry name" value="Bact_2-comp_sensor_kinase"/>
</dbReference>
<dbReference type="Pfam" id="PF02518">
    <property type="entry name" value="HATPase_c"/>
    <property type="match status" value="1"/>
</dbReference>
<dbReference type="InterPro" id="IPR036890">
    <property type="entry name" value="HATPase_C_sf"/>
</dbReference>
<dbReference type="PANTHER" id="PTHR34220:SF7">
    <property type="entry name" value="SENSOR HISTIDINE KINASE YPDA"/>
    <property type="match status" value="1"/>
</dbReference>
<evidence type="ECO:0000256" key="6">
    <source>
        <dbReference type="ARBA" id="ARBA00023136"/>
    </source>
</evidence>
<keyword evidence="5" id="KW-0418">Kinase</keyword>